<evidence type="ECO:0000313" key="7">
    <source>
        <dbReference type="EMBL" id="ADU91710.1"/>
    </source>
</evidence>
<dbReference type="EMBL" id="CP002456">
    <property type="protein sequence ID" value="ADU91710.1"/>
    <property type="molecule type" value="Genomic_DNA"/>
</dbReference>
<dbReference type="GO" id="GO:0005524">
    <property type="term" value="F:ATP binding"/>
    <property type="evidence" value="ECO:0007669"/>
    <property type="project" value="UniProtKB-KW"/>
</dbReference>
<dbReference type="SMART" id="SM00382">
    <property type="entry name" value="AAA"/>
    <property type="match status" value="1"/>
</dbReference>
<dbReference type="KEGG" id="teq:TEQUI_0772"/>
<dbReference type="InterPro" id="IPR050153">
    <property type="entry name" value="Metal_Ion_Import_ABC"/>
</dbReference>
<evidence type="ECO:0000256" key="1">
    <source>
        <dbReference type="ARBA" id="ARBA00005417"/>
    </source>
</evidence>
<dbReference type="PANTHER" id="PTHR42734">
    <property type="entry name" value="METAL TRANSPORT SYSTEM ATP-BINDING PROTEIN TM_0124-RELATED"/>
    <property type="match status" value="1"/>
</dbReference>
<comment type="similarity">
    <text evidence="1">Belongs to the ABC transporter superfamily.</text>
</comment>
<dbReference type="InterPro" id="IPR017871">
    <property type="entry name" value="ABC_transporter-like_CS"/>
</dbReference>
<sequence>MDAIRLSHVTLYHPHHTHSPILSDITGEFQAGSLTAVYGPNGAGKTMLMKTLAGLIKPDQGCVDYAPSLHRDVSFVPQINHIDRGFAITVADFVALGAGYRVGLFSRFRDEELRLIEHSLERVGLHSRSNCLISELSGGQMQRLLIARLILRDPQVVLLDEPFSAIDIDALPNLMEVLLEFVEAGKTVIVVSHDQNQIRTYFPQTLLLSGRVVYWGDTETALNSDNLYRARELALKGF</sequence>
<dbReference type="InterPro" id="IPR003439">
    <property type="entry name" value="ABC_transporter-like_ATP-bd"/>
</dbReference>
<proteinExistence type="inferred from homology"/>
<keyword evidence="2" id="KW-0813">Transport</keyword>
<dbReference type="PROSITE" id="PS00211">
    <property type="entry name" value="ABC_TRANSPORTER_1"/>
    <property type="match status" value="1"/>
</dbReference>
<dbReference type="Gene3D" id="3.40.50.300">
    <property type="entry name" value="P-loop containing nucleotide triphosphate hydrolases"/>
    <property type="match status" value="1"/>
</dbReference>
<evidence type="ECO:0000256" key="2">
    <source>
        <dbReference type="ARBA" id="ARBA00022448"/>
    </source>
</evidence>
<dbReference type="PROSITE" id="PS50893">
    <property type="entry name" value="ABC_TRANSPORTER_2"/>
    <property type="match status" value="1"/>
</dbReference>
<evidence type="ECO:0000313" key="8">
    <source>
        <dbReference type="Proteomes" id="UP000007472"/>
    </source>
</evidence>
<keyword evidence="5 7" id="KW-0067">ATP-binding</keyword>
<dbReference type="GO" id="GO:0016887">
    <property type="term" value="F:ATP hydrolysis activity"/>
    <property type="evidence" value="ECO:0007669"/>
    <property type="project" value="InterPro"/>
</dbReference>
<dbReference type="PANTHER" id="PTHR42734:SF5">
    <property type="entry name" value="IRON TRANSPORT SYSTEM ATP-BINDING PROTEIN HI_0361-RELATED"/>
    <property type="match status" value="1"/>
</dbReference>
<accession>A0A654KH46</accession>
<dbReference type="Proteomes" id="UP000007472">
    <property type="component" value="Chromosome"/>
</dbReference>
<name>A0A654KH46_TAYEM</name>
<dbReference type="SUPFAM" id="SSF52540">
    <property type="entry name" value="P-loop containing nucleoside triphosphate hydrolases"/>
    <property type="match status" value="1"/>
</dbReference>
<protein>
    <submittedName>
        <fullName evidence="7">Putative transport protein ATP-binding protein</fullName>
    </submittedName>
</protein>
<organism evidence="7 8">
    <name type="scientific">Taylorella equigenitalis (strain MCE9)</name>
    <dbReference type="NCBI Taxonomy" id="937774"/>
    <lineage>
        <taxon>Bacteria</taxon>
        <taxon>Pseudomonadati</taxon>
        <taxon>Pseudomonadota</taxon>
        <taxon>Betaproteobacteria</taxon>
        <taxon>Burkholderiales</taxon>
        <taxon>Alcaligenaceae</taxon>
        <taxon>Taylorella</taxon>
    </lineage>
</organism>
<keyword evidence="3" id="KW-1003">Cell membrane</keyword>
<keyword evidence="4" id="KW-0547">Nucleotide-binding</keyword>
<dbReference type="InterPro" id="IPR027417">
    <property type="entry name" value="P-loop_NTPase"/>
</dbReference>
<gene>
    <name evidence="7" type="ordered locus">TEQUI_0772</name>
</gene>
<evidence type="ECO:0000256" key="3">
    <source>
        <dbReference type="ARBA" id="ARBA00022475"/>
    </source>
</evidence>
<keyword evidence="3" id="KW-0472">Membrane</keyword>
<feature type="domain" description="ABC transporter" evidence="6">
    <location>
        <begin position="4"/>
        <end position="235"/>
    </location>
</feature>
<evidence type="ECO:0000256" key="4">
    <source>
        <dbReference type="ARBA" id="ARBA00022741"/>
    </source>
</evidence>
<evidence type="ECO:0000259" key="6">
    <source>
        <dbReference type="PROSITE" id="PS50893"/>
    </source>
</evidence>
<dbReference type="Pfam" id="PF00005">
    <property type="entry name" value="ABC_tran"/>
    <property type="match status" value="1"/>
</dbReference>
<reference evidence="7 8" key="1">
    <citation type="journal article" date="2011" name="J. Bacteriol.">
        <title>Genome sequence of Taylorella equigenitalis MCE9, the causative agent of contagious equine metritis.</title>
        <authorList>
            <person name="Hebert L."/>
            <person name="Moumen B."/>
            <person name="Duquesne F."/>
            <person name="Breuil M.F."/>
            <person name="Laugier C."/>
            <person name="Batto J.M."/>
            <person name="Renault P."/>
            <person name="Petry S."/>
        </authorList>
    </citation>
    <scope>NUCLEOTIDE SEQUENCE [LARGE SCALE GENOMIC DNA]</scope>
    <source>
        <strain evidence="7 8">MCE9</strain>
    </source>
</reference>
<dbReference type="AlphaFoldDB" id="A0A654KH46"/>
<dbReference type="InterPro" id="IPR003593">
    <property type="entry name" value="AAA+_ATPase"/>
</dbReference>
<evidence type="ECO:0000256" key="5">
    <source>
        <dbReference type="ARBA" id="ARBA00022840"/>
    </source>
</evidence>